<dbReference type="EMBL" id="CP000431">
    <property type="protein sequence ID" value="ABG95044.1"/>
    <property type="molecule type" value="Genomic_DNA"/>
</dbReference>
<organism evidence="2 3">
    <name type="scientific">Rhodococcus jostii (strain RHA1)</name>
    <dbReference type="NCBI Taxonomy" id="101510"/>
    <lineage>
        <taxon>Bacteria</taxon>
        <taxon>Bacillati</taxon>
        <taxon>Actinomycetota</taxon>
        <taxon>Actinomycetes</taxon>
        <taxon>Mycobacteriales</taxon>
        <taxon>Nocardiaceae</taxon>
        <taxon>Rhodococcus</taxon>
    </lineage>
</organism>
<protein>
    <submittedName>
        <fullName evidence="2">Uncharacterized protein</fullName>
    </submittedName>
</protein>
<gene>
    <name evidence="2" type="ordered locus">RHA1_ro03241</name>
</gene>
<feature type="region of interest" description="Disordered" evidence="1">
    <location>
        <begin position="51"/>
        <end position="84"/>
    </location>
</feature>
<dbReference type="HOGENOM" id="CLU_1420461_0_0_11"/>
<evidence type="ECO:0000313" key="2">
    <source>
        <dbReference type="EMBL" id="ABG95044.1"/>
    </source>
</evidence>
<dbReference type="AlphaFoldDB" id="Q0SBP2"/>
<dbReference type="KEGG" id="rha:RHA1_ro03241"/>
<evidence type="ECO:0000256" key="1">
    <source>
        <dbReference type="SAM" id="MobiDB-lite"/>
    </source>
</evidence>
<accession>Q0SBP2</accession>
<evidence type="ECO:0000313" key="3">
    <source>
        <dbReference type="Proteomes" id="UP000008710"/>
    </source>
</evidence>
<dbReference type="Proteomes" id="UP000008710">
    <property type="component" value="Chromosome"/>
</dbReference>
<sequence>MLDPGSTPLARKVDRWRPFGQNSLHSSTFRGIQTDSAALIFPVRTTVMGKPPTSWMTESSSTSSARRSRCGALMRSRSSNARTPKGKNVIEIRRCNGFVACAIPMRRWSRPNRRERCVRGRRMPLSKLRRSRDLRCHHVHGAGPQHRLAAAHRGQHPAPVVLHLETPRTVRVVRECAGRGQHGRDQTHTPD</sequence>
<reference evidence="3" key="1">
    <citation type="journal article" date="2006" name="Proc. Natl. Acad. Sci. U.S.A.">
        <title>The complete genome of Rhodococcus sp. RHA1 provides insights into a catabolic powerhouse.</title>
        <authorList>
            <person name="McLeod M.P."/>
            <person name="Warren R.L."/>
            <person name="Hsiao W.W.L."/>
            <person name="Araki N."/>
            <person name="Myhre M."/>
            <person name="Fernandes C."/>
            <person name="Miyazawa D."/>
            <person name="Wong W."/>
            <person name="Lillquist A.L."/>
            <person name="Wang D."/>
            <person name="Dosanjh M."/>
            <person name="Hara H."/>
            <person name="Petrescu A."/>
            <person name="Morin R.D."/>
            <person name="Yang G."/>
            <person name="Stott J.M."/>
            <person name="Schein J.E."/>
            <person name="Shin H."/>
            <person name="Smailus D."/>
            <person name="Siddiqui A.S."/>
            <person name="Marra M.A."/>
            <person name="Jones S.J.M."/>
            <person name="Holt R."/>
            <person name="Brinkman F.S.L."/>
            <person name="Miyauchi K."/>
            <person name="Fukuda M."/>
            <person name="Davies J.E."/>
            <person name="Mohn W.W."/>
            <person name="Eltis L.D."/>
        </authorList>
    </citation>
    <scope>NUCLEOTIDE SEQUENCE [LARGE SCALE GENOMIC DNA]</scope>
    <source>
        <strain evidence="3">RHA1</strain>
    </source>
</reference>
<name>Q0SBP2_RHOJR</name>
<feature type="compositionally biased region" description="Low complexity" evidence="1">
    <location>
        <begin position="53"/>
        <end position="65"/>
    </location>
</feature>
<proteinExistence type="predicted"/>